<evidence type="ECO:0000256" key="1">
    <source>
        <dbReference type="SAM" id="Phobius"/>
    </source>
</evidence>
<gene>
    <name evidence="2" type="ordered locus">Csac_1383</name>
</gene>
<name>A4XJA0_CALS8</name>
<dbReference type="RefSeq" id="WP_011916921.1">
    <property type="nucleotide sequence ID" value="NC_009437.1"/>
</dbReference>
<feature type="transmembrane region" description="Helical" evidence="1">
    <location>
        <begin position="16"/>
        <end position="39"/>
    </location>
</feature>
<evidence type="ECO:0008006" key="4">
    <source>
        <dbReference type="Google" id="ProtNLM"/>
    </source>
</evidence>
<keyword evidence="3" id="KW-1185">Reference proteome</keyword>
<dbReference type="InterPro" id="IPR024414">
    <property type="entry name" value="Uncharacterised_PrgI"/>
</dbReference>
<dbReference type="HOGENOM" id="CLU_158472_0_0_9"/>
<protein>
    <recommendedName>
        <fullName evidence="4">PrgI family protein</fullName>
    </recommendedName>
</protein>
<feature type="transmembrane region" description="Helical" evidence="1">
    <location>
        <begin position="45"/>
        <end position="66"/>
    </location>
</feature>
<dbReference type="KEGG" id="csc:Csac_1383"/>
<proteinExistence type="predicted"/>
<dbReference type="STRING" id="351627.Csac_1383"/>
<dbReference type="Proteomes" id="UP000000256">
    <property type="component" value="Chromosome"/>
</dbReference>
<organism evidence="2 3">
    <name type="scientific">Caldicellulosiruptor saccharolyticus (strain ATCC 43494 / DSM 8903 / Tp8T 6331)</name>
    <dbReference type="NCBI Taxonomy" id="351627"/>
    <lineage>
        <taxon>Bacteria</taxon>
        <taxon>Bacillati</taxon>
        <taxon>Bacillota</taxon>
        <taxon>Bacillota incertae sedis</taxon>
        <taxon>Caldicellulosiruptorales</taxon>
        <taxon>Caldicellulosiruptoraceae</taxon>
        <taxon>Caldicellulosiruptor</taxon>
    </lineage>
</organism>
<evidence type="ECO:0000313" key="2">
    <source>
        <dbReference type="EMBL" id="ABP66985.2"/>
    </source>
</evidence>
<keyword evidence="1" id="KW-1133">Transmembrane helix</keyword>
<dbReference type="Pfam" id="PF12666">
    <property type="entry name" value="PrgI"/>
    <property type="match status" value="1"/>
</dbReference>
<dbReference type="EMBL" id="CP000679">
    <property type="protein sequence ID" value="ABP66985.2"/>
    <property type="molecule type" value="Genomic_DNA"/>
</dbReference>
<dbReference type="AlphaFoldDB" id="A4XJA0"/>
<sequence>MRTFQVPFEREFEDKIFFGVLTLRQFVIIAAFIATPVVLSLFARSLILFVTLVPMSILLGLAIAFVKIKGDTLTKYFRRIISFYTSQRTFLYRRRK</sequence>
<accession>A4XJA0</accession>
<keyword evidence="1" id="KW-0812">Transmembrane</keyword>
<evidence type="ECO:0000313" key="3">
    <source>
        <dbReference type="Proteomes" id="UP000000256"/>
    </source>
</evidence>
<keyword evidence="1" id="KW-0472">Membrane</keyword>
<reference evidence="2 3" key="1">
    <citation type="journal article" date="2008" name="Appl. Environ. Microbiol.">
        <title>Hydrogenomics of the extremely thermophilic bacterium Caldicellulosiruptor saccharolyticus.</title>
        <authorList>
            <person name="van de Werken H.J."/>
            <person name="Verhaart M.R."/>
            <person name="VanFossen A.L."/>
            <person name="Willquist K."/>
            <person name="Lewis D.L."/>
            <person name="Nichols J.D."/>
            <person name="Goorissen H.P."/>
            <person name="Mongodin E.F."/>
            <person name="Nelson K.E."/>
            <person name="van Niel E.W."/>
            <person name="Stams A.J."/>
            <person name="Ward D.E."/>
            <person name="de Vos W.M."/>
            <person name="van der Oost J."/>
            <person name="Kelly R.M."/>
            <person name="Kengen S.W."/>
        </authorList>
    </citation>
    <scope>NUCLEOTIDE SEQUENCE [LARGE SCALE GENOMIC DNA]</scope>
    <source>
        <strain evidence="3">ATCC 43494 / DSM 8903 / Tp8T 6331</strain>
    </source>
</reference>